<evidence type="ECO:0000313" key="1">
    <source>
        <dbReference type="EMBL" id="KAF4737141.1"/>
    </source>
</evidence>
<protein>
    <submittedName>
        <fullName evidence="2">Minichromosome maintenance protein 5</fullName>
    </submittedName>
</protein>
<evidence type="ECO:0000313" key="4">
    <source>
        <dbReference type="Proteomes" id="UP000574390"/>
    </source>
</evidence>
<name>A0A7J6TDZ5_PEROL</name>
<reference evidence="3 4" key="1">
    <citation type="submission" date="2020-04" db="EMBL/GenBank/DDBJ databases">
        <title>Perkinsus olseni comparative genomics.</title>
        <authorList>
            <person name="Bogema D.R."/>
        </authorList>
    </citation>
    <scope>NUCLEOTIDE SEQUENCE [LARGE SCALE GENOMIC DNA]</scope>
    <source>
        <strain evidence="2">ATCC PRA-205</strain>
        <strain evidence="1 3">ATCC PRA-207</strain>
    </source>
</reference>
<evidence type="ECO:0000313" key="3">
    <source>
        <dbReference type="Proteomes" id="UP000553632"/>
    </source>
</evidence>
<comment type="caution">
    <text evidence="2">The sequence shown here is derived from an EMBL/GenBank/DDBJ whole genome shotgun (WGS) entry which is preliminary data.</text>
</comment>
<keyword evidence="3" id="KW-1185">Reference proteome</keyword>
<gene>
    <name evidence="2" type="primary">MCM5_3</name>
    <name evidence="1" type="synonym">MCM5_2</name>
    <name evidence="2" type="ORF">FOZ62_007444</name>
    <name evidence="1" type="ORF">FOZ63_008739</name>
</gene>
<dbReference type="Proteomes" id="UP000553632">
    <property type="component" value="Unassembled WGS sequence"/>
</dbReference>
<dbReference type="Proteomes" id="UP000574390">
    <property type="component" value="Unassembled WGS sequence"/>
</dbReference>
<dbReference type="EMBL" id="JABANM010007999">
    <property type="protein sequence ID" value="KAF4743345.1"/>
    <property type="molecule type" value="Genomic_DNA"/>
</dbReference>
<evidence type="ECO:0000313" key="2">
    <source>
        <dbReference type="EMBL" id="KAF4743345.1"/>
    </source>
</evidence>
<dbReference type="EMBL" id="JABANO010015278">
    <property type="protein sequence ID" value="KAF4737141.1"/>
    <property type="molecule type" value="Genomic_DNA"/>
</dbReference>
<proteinExistence type="predicted"/>
<dbReference type="AlphaFoldDB" id="A0A7J6TDZ5"/>
<sequence length="69" mass="7542">MAGAGAGMDGAFYYGGGGGFDDEPAYDQNLLPANEGQARAGFKKFVKEFRQGQKFVYRDQLIDNWSRGV</sequence>
<accession>A0A7J6TDZ5</accession>
<organism evidence="2 4">
    <name type="scientific">Perkinsus olseni</name>
    <name type="common">Perkinsus atlanticus</name>
    <dbReference type="NCBI Taxonomy" id="32597"/>
    <lineage>
        <taxon>Eukaryota</taxon>
        <taxon>Sar</taxon>
        <taxon>Alveolata</taxon>
        <taxon>Perkinsozoa</taxon>
        <taxon>Perkinsea</taxon>
        <taxon>Perkinsida</taxon>
        <taxon>Perkinsidae</taxon>
        <taxon>Perkinsus</taxon>
    </lineage>
</organism>